<feature type="region of interest" description="Disordered" evidence="5">
    <location>
        <begin position="857"/>
        <end position="886"/>
    </location>
</feature>
<evidence type="ECO:0000256" key="1">
    <source>
        <dbReference type="ARBA" id="ARBA00004240"/>
    </source>
</evidence>
<evidence type="ECO:0000313" key="7">
    <source>
        <dbReference type="EMBL" id="KAK8001384.1"/>
    </source>
</evidence>
<sequence length="923" mass="102328">MTTMISPAKIILLAAHLATKSDIDSLTSLALRHDKVLQKELVLRILLTCLPETVDSNNYVSLIECLRSEVAEDIEEDQCPEVDWSSVEHFTDAEAAKKVRKLRLLPLKSPNAPEDAADDPISLFLIHRAHRVDEEAGLLTQLPDLIVPFLDHAPCIRAWMISALLPLLRRNYEYYPDAPIPHTLSAFEKLDDRAAVSVLLDHTGAREEDLSHVGRDLRGLLGPWIYHEKRWKTQTPEDGESSAPKSSCPGWEEMLEWLTLQASRSWRVAVKAIEDWDGPEDIDIGGYGTMWLGDDEQGYLEQRYARAALASAYLITEASVEALSGVNSVITKVMNMMGEDPCPTLQVASSLLSPLPDLTSELIVSARNATYMRNDLLEESNVLTSPKKLSAQLLHALTLSAFILTKSGTLCNVRRAGELAFLQDEREQKAEASKFLRNLRNHAPKTEDKYWMRARNELLWLRDWGAEEVSDAASDLRIQGVFGQLNREFLETECLKAILTSGRYALARSIYEDSPERPLPDELLAETIIGSAMTAYDNASNPNRTRGGLLKADDIIHAFPQTIPEDGPDARKIEALLKATHGLGEYRLVLKQGEPFTPVVLRVHSDPISIIGKLLEQNPKSYTRLHALLEIGENMAKAGLPNQEKATKFSPSSESGPDQQFMVEKRITAMCVDAALTEDDFETAYSYVVNRLASTGGPAQVKAANGTSSSTVFDEFSWKAALQAGKYRRTTRTVRPTHIGTSNGNLEIRHLEQRMECLSTALRIAPPATLQEILNVFRRCEEELDAAIKAEEQQETAWDNQGDNVQAMPGGFNSTVPAGVVKYSNPKPSRQQEEAPMSLFDLSRASMARAQRNFSGLASLQQSSGQTTTARGIDQPQHHDDGEEAARVRKRDQLREAAVGTLASGVGWLIGATPAVDRSQERE</sequence>
<feature type="compositionally biased region" description="Low complexity" evidence="5">
    <location>
        <begin position="857"/>
        <end position="870"/>
    </location>
</feature>
<keyword evidence="3" id="KW-0256">Endoplasmic reticulum</keyword>
<keyword evidence="8" id="KW-1185">Reference proteome</keyword>
<dbReference type="Proteomes" id="UP001396898">
    <property type="component" value="Unassembled WGS sequence"/>
</dbReference>
<dbReference type="EMBL" id="JAQQWI010000018">
    <property type="protein sequence ID" value="KAK8001384.1"/>
    <property type="molecule type" value="Genomic_DNA"/>
</dbReference>
<dbReference type="InterPro" id="IPR013244">
    <property type="entry name" value="Sec39_domain"/>
</dbReference>
<evidence type="ECO:0000256" key="2">
    <source>
        <dbReference type="ARBA" id="ARBA00022448"/>
    </source>
</evidence>
<reference evidence="7 8" key="1">
    <citation type="submission" date="2023-01" db="EMBL/GenBank/DDBJ databases">
        <title>Analysis of 21 Apiospora genomes using comparative genomics revels a genus with tremendous synthesis potential of carbohydrate active enzymes and secondary metabolites.</title>
        <authorList>
            <person name="Sorensen T."/>
        </authorList>
    </citation>
    <scope>NUCLEOTIDE SEQUENCE [LARGE SCALE GENOMIC DNA]</scope>
    <source>
        <strain evidence="7 8">CBS 20057</strain>
    </source>
</reference>
<comment type="subcellular location">
    <subcellularLocation>
        <location evidence="1">Endoplasmic reticulum</location>
    </subcellularLocation>
</comment>
<feature type="domain" description="Sec39" evidence="6">
    <location>
        <begin position="11"/>
        <end position="798"/>
    </location>
</feature>
<evidence type="ECO:0000256" key="4">
    <source>
        <dbReference type="ARBA" id="ARBA00022927"/>
    </source>
</evidence>
<comment type="caution">
    <text evidence="7">The sequence shown here is derived from an EMBL/GenBank/DDBJ whole genome shotgun (WGS) entry which is preliminary data.</text>
</comment>
<dbReference type="PANTHER" id="PTHR40787:SF3">
    <property type="entry name" value="PROTEIN TRANSPORT PROTEIN SEC39"/>
    <property type="match status" value="1"/>
</dbReference>
<proteinExistence type="predicted"/>
<keyword evidence="2" id="KW-0813">Transport</keyword>
<feature type="compositionally biased region" description="Basic and acidic residues" evidence="5">
    <location>
        <begin position="876"/>
        <end position="886"/>
    </location>
</feature>
<accession>A0ABR1R6L5</accession>
<evidence type="ECO:0000256" key="5">
    <source>
        <dbReference type="SAM" id="MobiDB-lite"/>
    </source>
</evidence>
<evidence type="ECO:0000259" key="6">
    <source>
        <dbReference type="Pfam" id="PF08314"/>
    </source>
</evidence>
<keyword evidence="4" id="KW-0653">Protein transport</keyword>
<dbReference type="PANTHER" id="PTHR40787">
    <property type="entry name" value="SECRETED PROTEIN"/>
    <property type="match status" value="1"/>
</dbReference>
<evidence type="ECO:0000256" key="3">
    <source>
        <dbReference type="ARBA" id="ARBA00022824"/>
    </source>
</evidence>
<gene>
    <name evidence="7" type="ORF">PG991_013606</name>
</gene>
<name>A0ABR1R6L5_9PEZI</name>
<evidence type="ECO:0000313" key="8">
    <source>
        <dbReference type="Proteomes" id="UP001396898"/>
    </source>
</evidence>
<dbReference type="Pfam" id="PF08314">
    <property type="entry name" value="Sec39"/>
    <property type="match status" value="1"/>
</dbReference>
<protein>
    <recommendedName>
        <fullName evidence="6">Sec39 domain-containing protein</fullName>
    </recommendedName>
</protein>
<organism evidence="7 8">
    <name type="scientific">Apiospora marii</name>
    <dbReference type="NCBI Taxonomy" id="335849"/>
    <lineage>
        <taxon>Eukaryota</taxon>
        <taxon>Fungi</taxon>
        <taxon>Dikarya</taxon>
        <taxon>Ascomycota</taxon>
        <taxon>Pezizomycotina</taxon>
        <taxon>Sordariomycetes</taxon>
        <taxon>Xylariomycetidae</taxon>
        <taxon>Amphisphaeriales</taxon>
        <taxon>Apiosporaceae</taxon>
        <taxon>Apiospora</taxon>
    </lineage>
</organism>